<dbReference type="Pfam" id="PF02684">
    <property type="entry name" value="LpxB"/>
    <property type="match status" value="1"/>
</dbReference>
<sequence length="486" mass="53468">MRWWCSPGRKYVFKTLWKCRDGIKEWTSLPSKVEKAQPSRWPARDLSTCRVFIVAGEASGDAIGSRLMASLCKLSPYQLEFAGVGGPLMEREGLKSQFPMEDISIMGLLELIPHTLRLWMRLRETIAAAVKFQPNVVITIDSKGFSFRLLHGITDAYAGMSQCRPLAVHYVAPSFWAWKGGEETLRHLSKIIDHMLCILPFEEASCQANGIGATFVGHPVLEDAFHVTASAKNDDGPEAITGDAANFREQHGLHKGSTLLSVLPGSRLQEVQRMLPIFESAMTRLQNSDPDLTVVIPTAQPGSVTRAVEALVAKWRVPVVLLPGASCAEKYNALTASNAALCTSGTAVLQTHLASVPCVAAYRAHPITEYFIRRRTKLQFISLPNILLNSAIIPEALFGACTAGQIVSYLRPLIDDEIVRKKQLLRAEELRDLLSPVTHEMSISSTMGSSSLENRIMPRKPSFVAASCILKLLEDRAHRIKAGSSL</sequence>
<dbReference type="GO" id="GO:0008915">
    <property type="term" value="F:lipid-A-disaccharide synthase activity"/>
    <property type="evidence" value="ECO:0007669"/>
    <property type="project" value="UniProtKB-EC"/>
</dbReference>
<dbReference type="Proteomes" id="UP000077202">
    <property type="component" value="Unassembled WGS sequence"/>
</dbReference>
<keyword evidence="5" id="KW-0808">Transferase</keyword>
<evidence type="ECO:0000256" key="1">
    <source>
        <dbReference type="ARBA" id="ARBA00012687"/>
    </source>
</evidence>
<gene>
    <name evidence="8" type="ORF">AXG93_1976s1420</name>
</gene>
<accession>A0A176VG99</accession>
<comment type="catalytic activity">
    <reaction evidence="7">
        <text>a lipid X + a UDP-2-N,3-O-bis[(3R)-3-hydroxyacyl]-alpha-D-glucosamine = a lipid A disaccharide + UDP + H(+)</text>
        <dbReference type="Rhea" id="RHEA:67828"/>
        <dbReference type="ChEBI" id="CHEBI:15378"/>
        <dbReference type="ChEBI" id="CHEBI:58223"/>
        <dbReference type="ChEBI" id="CHEBI:137748"/>
        <dbReference type="ChEBI" id="CHEBI:176338"/>
        <dbReference type="ChEBI" id="CHEBI:176343"/>
        <dbReference type="EC" id="2.4.1.182"/>
    </reaction>
</comment>
<keyword evidence="2" id="KW-0444">Lipid biosynthesis</keyword>
<organism evidence="8 9">
    <name type="scientific">Marchantia polymorpha subsp. ruderalis</name>
    <dbReference type="NCBI Taxonomy" id="1480154"/>
    <lineage>
        <taxon>Eukaryota</taxon>
        <taxon>Viridiplantae</taxon>
        <taxon>Streptophyta</taxon>
        <taxon>Embryophyta</taxon>
        <taxon>Marchantiophyta</taxon>
        <taxon>Marchantiopsida</taxon>
        <taxon>Marchantiidae</taxon>
        <taxon>Marchantiales</taxon>
        <taxon>Marchantiaceae</taxon>
        <taxon>Marchantia</taxon>
    </lineage>
</organism>
<evidence type="ECO:0000313" key="8">
    <source>
        <dbReference type="EMBL" id="OAE18935.1"/>
    </source>
</evidence>
<dbReference type="GO" id="GO:0009245">
    <property type="term" value="P:lipid A biosynthetic process"/>
    <property type="evidence" value="ECO:0007669"/>
    <property type="project" value="UniProtKB-KW"/>
</dbReference>
<dbReference type="GO" id="GO:0005543">
    <property type="term" value="F:phospholipid binding"/>
    <property type="evidence" value="ECO:0007669"/>
    <property type="project" value="TreeGrafter"/>
</dbReference>
<keyword evidence="3" id="KW-0441">Lipid A biosynthesis</keyword>
<dbReference type="InterPro" id="IPR003835">
    <property type="entry name" value="Glyco_trans_19"/>
</dbReference>
<evidence type="ECO:0000256" key="6">
    <source>
        <dbReference type="ARBA" id="ARBA00023098"/>
    </source>
</evidence>
<dbReference type="GO" id="GO:0016020">
    <property type="term" value="C:membrane"/>
    <property type="evidence" value="ECO:0007669"/>
    <property type="project" value="GOC"/>
</dbReference>
<evidence type="ECO:0000256" key="3">
    <source>
        <dbReference type="ARBA" id="ARBA00022556"/>
    </source>
</evidence>
<dbReference type="AlphaFoldDB" id="A0A176VG99"/>
<dbReference type="PANTHER" id="PTHR30372">
    <property type="entry name" value="LIPID-A-DISACCHARIDE SYNTHASE"/>
    <property type="match status" value="1"/>
</dbReference>
<name>A0A176VG99_MARPO</name>
<protein>
    <recommendedName>
        <fullName evidence="1">lipid-A-disaccharide synthase</fullName>
        <ecNumber evidence="1">2.4.1.182</ecNumber>
    </recommendedName>
</protein>
<dbReference type="EC" id="2.4.1.182" evidence="1"/>
<proteinExistence type="predicted"/>
<evidence type="ECO:0000256" key="2">
    <source>
        <dbReference type="ARBA" id="ARBA00022516"/>
    </source>
</evidence>
<comment type="caution">
    <text evidence="8">The sequence shown here is derived from an EMBL/GenBank/DDBJ whole genome shotgun (WGS) entry which is preliminary data.</text>
</comment>
<evidence type="ECO:0000256" key="5">
    <source>
        <dbReference type="ARBA" id="ARBA00022679"/>
    </source>
</evidence>
<dbReference type="EMBL" id="LVLJ01003973">
    <property type="protein sequence ID" value="OAE18935.1"/>
    <property type="molecule type" value="Genomic_DNA"/>
</dbReference>
<reference evidence="8" key="1">
    <citation type="submission" date="2016-03" db="EMBL/GenBank/DDBJ databases">
        <title>Mechanisms controlling the formation of the plant cell surface in tip-growing cells are functionally conserved among land plants.</title>
        <authorList>
            <person name="Honkanen S."/>
            <person name="Jones V.A."/>
            <person name="Morieri G."/>
            <person name="Champion C."/>
            <person name="Hetherington A.J."/>
            <person name="Kelly S."/>
            <person name="Saint-Marcoux D."/>
            <person name="Proust H."/>
            <person name="Prescott H."/>
            <person name="Dolan L."/>
        </authorList>
    </citation>
    <scope>NUCLEOTIDE SEQUENCE [LARGE SCALE GENOMIC DNA]</scope>
    <source>
        <tissue evidence="8">Whole gametophyte</tissue>
    </source>
</reference>
<keyword evidence="9" id="KW-1185">Reference proteome</keyword>
<evidence type="ECO:0000256" key="4">
    <source>
        <dbReference type="ARBA" id="ARBA00022676"/>
    </source>
</evidence>
<keyword evidence="4" id="KW-0328">Glycosyltransferase</keyword>
<evidence type="ECO:0000256" key="7">
    <source>
        <dbReference type="ARBA" id="ARBA00048975"/>
    </source>
</evidence>
<dbReference type="NCBIfam" id="TIGR00215">
    <property type="entry name" value="lpxB"/>
    <property type="match status" value="1"/>
</dbReference>
<dbReference type="SUPFAM" id="SSF53756">
    <property type="entry name" value="UDP-Glycosyltransferase/glycogen phosphorylase"/>
    <property type="match status" value="1"/>
</dbReference>
<keyword evidence="6" id="KW-0443">Lipid metabolism</keyword>
<dbReference type="PANTHER" id="PTHR30372:SF4">
    <property type="entry name" value="LIPID-A-DISACCHARIDE SYNTHASE, MITOCHONDRIAL-RELATED"/>
    <property type="match status" value="1"/>
</dbReference>
<evidence type="ECO:0000313" key="9">
    <source>
        <dbReference type="Proteomes" id="UP000077202"/>
    </source>
</evidence>